<dbReference type="PANTHER" id="PTHR30290">
    <property type="entry name" value="PERIPLASMIC BINDING COMPONENT OF ABC TRANSPORTER"/>
    <property type="match status" value="1"/>
</dbReference>
<organism evidence="4 5">
    <name type="scientific">Turneriella parva (strain ATCC BAA-1111 / DSM 21527 / NCTC 11395 / H)</name>
    <name type="common">Leptospira parva</name>
    <dbReference type="NCBI Taxonomy" id="869212"/>
    <lineage>
        <taxon>Bacteria</taxon>
        <taxon>Pseudomonadati</taxon>
        <taxon>Spirochaetota</taxon>
        <taxon>Spirochaetia</taxon>
        <taxon>Leptospirales</taxon>
        <taxon>Leptospiraceae</taxon>
        <taxon>Turneriella</taxon>
    </lineage>
</organism>
<dbReference type="Gene3D" id="3.90.76.10">
    <property type="entry name" value="Dipeptide-binding Protein, Domain 1"/>
    <property type="match status" value="1"/>
</dbReference>
<keyword evidence="5" id="KW-1185">Reference proteome</keyword>
<dbReference type="PIRSF" id="PIRSF002741">
    <property type="entry name" value="MppA"/>
    <property type="match status" value="1"/>
</dbReference>
<sequence>MRACVLVLILLNAISCHKHSYDLEPATIRFHLPQDPILLNPVISEDAYSNVICTRIFESLLERDRKTLKMKGQIAEKWTIGADKLTYTFNLRRNILFHDGKPLTSADVLFSYNMMMSEKIPNAHKKVYYKDVLSVSAPDSQTVVFKMKKPYAMALEHLGGFEVIPQHVYSVGDFMKDERNLRGPVGSGPYTFGEWKTGQRVVLKRFDKYWGEKPEIDKIEFTIIKNDAVALQALKKGDVDSYNLRPLQWTRQTNSEKFQREFEKIKYLATSYRYVGYNMRKPPFNDRRVRQAMAHLMDLERVKTTILENLAEVTTGPFLPQSLQYNKSLKPLEFNPQKAIALLKAAGYAQDNNGLFAKDGKPLEIELMIAAGGGFADQFASVVKEDFARTGITLNLRKLEFQTMLTKINQRDFQAVMLGWSSGIESDPFQLWHTSQREKGHNFTGFGNAESDALIESARLTFDDKARNAIYHRFHELVYNEQPYTFLYTSYALIAVSKRFTNVNVYPLGLDLLEWRIRHE</sequence>
<dbReference type="GO" id="GO:0015833">
    <property type="term" value="P:peptide transport"/>
    <property type="evidence" value="ECO:0007669"/>
    <property type="project" value="TreeGrafter"/>
</dbReference>
<dbReference type="Gene3D" id="3.10.105.10">
    <property type="entry name" value="Dipeptide-binding Protein, Domain 3"/>
    <property type="match status" value="1"/>
</dbReference>
<dbReference type="GO" id="GO:1904680">
    <property type="term" value="F:peptide transmembrane transporter activity"/>
    <property type="evidence" value="ECO:0007669"/>
    <property type="project" value="TreeGrafter"/>
</dbReference>
<dbReference type="PATRIC" id="fig|869212.3.peg.2345"/>
<keyword evidence="2" id="KW-0732">Signal</keyword>
<proteinExistence type="inferred from homology"/>
<dbReference type="AlphaFoldDB" id="I4B6R9"/>
<dbReference type="HOGENOM" id="CLU_017028_8_6_12"/>
<evidence type="ECO:0000313" key="4">
    <source>
        <dbReference type="EMBL" id="AFM12976.1"/>
    </source>
</evidence>
<dbReference type="CDD" id="cd08514">
    <property type="entry name" value="PBP2_AppA_like"/>
    <property type="match status" value="1"/>
</dbReference>
<evidence type="ECO:0000256" key="2">
    <source>
        <dbReference type="ARBA" id="ARBA00022729"/>
    </source>
</evidence>
<dbReference type="GO" id="GO:0030288">
    <property type="term" value="C:outer membrane-bounded periplasmic space"/>
    <property type="evidence" value="ECO:0007669"/>
    <property type="project" value="UniProtKB-ARBA"/>
</dbReference>
<evidence type="ECO:0000259" key="3">
    <source>
        <dbReference type="Pfam" id="PF00496"/>
    </source>
</evidence>
<dbReference type="STRING" id="869212.Turpa_2332"/>
<dbReference type="InterPro" id="IPR000914">
    <property type="entry name" value="SBP_5_dom"/>
</dbReference>
<evidence type="ECO:0000256" key="1">
    <source>
        <dbReference type="ARBA" id="ARBA00005695"/>
    </source>
</evidence>
<dbReference type="EMBL" id="CP002959">
    <property type="protein sequence ID" value="AFM12976.1"/>
    <property type="molecule type" value="Genomic_DNA"/>
</dbReference>
<dbReference type="SUPFAM" id="SSF53850">
    <property type="entry name" value="Periplasmic binding protein-like II"/>
    <property type="match status" value="1"/>
</dbReference>
<dbReference type="KEGG" id="tpx:Turpa_2332"/>
<comment type="similarity">
    <text evidence="1">Belongs to the bacterial solute-binding protein 5 family.</text>
</comment>
<protein>
    <submittedName>
        <fullName evidence="4">ABC-type transporter, periplasmic subunit</fullName>
    </submittedName>
</protein>
<dbReference type="InterPro" id="IPR030678">
    <property type="entry name" value="Peptide/Ni-bd"/>
</dbReference>
<gene>
    <name evidence="4" type="ordered locus">Turpa_2332</name>
</gene>
<reference evidence="4 5" key="1">
    <citation type="submission" date="2012-06" db="EMBL/GenBank/DDBJ databases">
        <title>The complete chromosome of genome of Turneriella parva DSM 21527.</title>
        <authorList>
            <consortium name="US DOE Joint Genome Institute (JGI-PGF)"/>
            <person name="Lucas S."/>
            <person name="Han J."/>
            <person name="Lapidus A."/>
            <person name="Bruce D."/>
            <person name="Goodwin L."/>
            <person name="Pitluck S."/>
            <person name="Peters L."/>
            <person name="Kyrpides N."/>
            <person name="Mavromatis K."/>
            <person name="Ivanova N."/>
            <person name="Mikhailova N."/>
            <person name="Chertkov O."/>
            <person name="Detter J.C."/>
            <person name="Tapia R."/>
            <person name="Han C."/>
            <person name="Land M."/>
            <person name="Hauser L."/>
            <person name="Markowitz V."/>
            <person name="Cheng J.-F."/>
            <person name="Hugenholtz P."/>
            <person name="Woyke T."/>
            <person name="Wu D."/>
            <person name="Gronow S."/>
            <person name="Wellnitz S."/>
            <person name="Brambilla E."/>
            <person name="Klenk H.-P."/>
            <person name="Eisen J.A."/>
        </authorList>
    </citation>
    <scope>NUCLEOTIDE SEQUENCE [LARGE SCALE GENOMIC DNA]</scope>
    <source>
        <strain evidence="5">ATCC BAA-1111 / DSM 21527 / NCTC 11395 / H</strain>
    </source>
</reference>
<evidence type="ECO:0000313" key="5">
    <source>
        <dbReference type="Proteomes" id="UP000006048"/>
    </source>
</evidence>
<feature type="domain" description="Solute-binding protein family 5" evidence="3">
    <location>
        <begin position="70"/>
        <end position="435"/>
    </location>
</feature>
<dbReference type="Pfam" id="PF00496">
    <property type="entry name" value="SBP_bac_5"/>
    <property type="match status" value="1"/>
</dbReference>
<dbReference type="InterPro" id="IPR039424">
    <property type="entry name" value="SBP_5"/>
</dbReference>
<dbReference type="Proteomes" id="UP000006048">
    <property type="component" value="Chromosome"/>
</dbReference>
<name>I4B6R9_TURPD</name>
<dbReference type="Gene3D" id="3.40.190.10">
    <property type="entry name" value="Periplasmic binding protein-like II"/>
    <property type="match status" value="1"/>
</dbReference>
<dbReference type="GO" id="GO:0043190">
    <property type="term" value="C:ATP-binding cassette (ABC) transporter complex"/>
    <property type="evidence" value="ECO:0007669"/>
    <property type="project" value="InterPro"/>
</dbReference>
<dbReference type="PANTHER" id="PTHR30290:SF38">
    <property type="entry name" value="D,D-DIPEPTIDE-BINDING PERIPLASMIC PROTEIN DDPA-RELATED"/>
    <property type="match status" value="1"/>
</dbReference>
<accession>I4B6R9</accession>